<reference evidence="2 3" key="1">
    <citation type="submission" date="2021-06" db="EMBL/GenBank/DDBJ databases">
        <title>Caerostris extrusa draft genome.</title>
        <authorList>
            <person name="Kono N."/>
            <person name="Arakawa K."/>
        </authorList>
    </citation>
    <scope>NUCLEOTIDE SEQUENCE [LARGE SCALE GENOMIC DNA]</scope>
</reference>
<keyword evidence="3" id="KW-1185">Reference proteome</keyword>
<accession>A0AAV4XXE8</accession>
<protein>
    <recommendedName>
        <fullName evidence="4">Ycf15</fullName>
    </recommendedName>
</protein>
<sequence>MNSSVASEQSTRSLTSGKNNNNPVTKCGMNCEVQPRFLVLLGKNTNFFTFRSSSTGKGGRPQRRGSIRSVGMSHTRPVTHRI</sequence>
<evidence type="ECO:0000256" key="1">
    <source>
        <dbReference type="SAM" id="MobiDB-lite"/>
    </source>
</evidence>
<organism evidence="2 3">
    <name type="scientific">Caerostris extrusa</name>
    <name type="common">Bark spider</name>
    <name type="synonym">Caerostris bankana</name>
    <dbReference type="NCBI Taxonomy" id="172846"/>
    <lineage>
        <taxon>Eukaryota</taxon>
        <taxon>Metazoa</taxon>
        <taxon>Ecdysozoa</taxon>
        <taxon>Arthropoda</taxon>
        <taxon>Chelicerata</taxon>
        <taxon>Arachnida</taxon>
        <taxon>Araneae</taxon>
        <taxon>Araneomorphae</taxon>
        <taxon>Entelegynae</taxon>
        <taxon>Araneoidea</taxon>
        <taxon>Araneidae</taxon>
        <taxon>Caerostris</taxon>
    </lineage>
</organism>
<feature type="compositionally biased region" description="Polar residues" evidence="1">
    <location>
        <begin position="1"/>
        <end position="24"/>
    </location>
</feature>
<dbReference type="AlphaFoldDB" id="A0AAV4XXE8"/>
<proteinExistence type="predicted"/>
<evidence type="ECO:0000313" key="3">
    <source>
        <dbReference type="Proteomes" id="UP001054945"/>
    </source>
</evidence>
<dbReference type="Proteomes" id="UP001054945">
    <property type="component" value="Unassembled WGS sequence"/>
</dbReference>
<dbReference type="EMBL" id="BPLR01001088">
    <property type="protein sequence ID" value="GIY99835.1"/>
    <property type="molecule type" value="Genomic_DNA"/>
</dbReference>
<name>A0AAV4XXE8_CAEEX</name>
<feature type="region of interest" description="Disordered" evidence="1">
    <location>
        <begin position="51"/>
        <end position="82"/>
    </location>
</feature>
<evidence type="ECO:0008006" key="4">
    <source>
        <dbReference type="Google" id="ProtNLM"/>
    </source>
</evidence>
<gene>
    <name evidence="2" type="ORF">CEXT_67141</name>
</gene>
<comment type="caution">
    <text evidence="2">The sequence shown here is derived from an EMBL/GenBank/DDBJ whole genome shotgun (WGS) entry which is preliminary data.</text>
</comment>
<evidence type="ECO:0000313" key="2">
    <source>
        <dbReference type="EMBL" id="GIY99835.1"/>
    </source>
</evidence>
<feature type="region of interest" description="Disordered" evidence="1">
    <location>
        <begin position="1"/>
        <end position="26"/>
    </location>
</feature>